<dbReference type="RefSeq" id="WP_041496490.1">
    <property type="nucleotide sequence ID" value="NZ_AP014548.1"/>
</dbReference>
<reference evidence="1 2" key="1">
    <citation type="journal article" date="2014" name="Proc. Natl. Acad. Sci. U.S.A.">
        <title>Functional characterization of flavobacteria rhodopsins reveals a unique class of light-driven chloride pump in bacteria.</title>
        <authorList>
            <person name="Yoshizawa S."/>
            <person name="Kumagai Y."/>
            <person name="Kim H."/>
            <person name="Ogura Y."/>
            <person name="Hayashi T."/>
            <person name="Iwasaki W."/>
            <person name="DeLong E.F."/>
            <person name="Kogure K."/>
        </authorList>
    </citation>
    <scope>NUCLEOTIDE SEQUENCE [LARGE SCALE GENOMIC DNA]</scope>
    <source>
        <strain evidence="1 2">S1-08</strain>
    </source>
</reference>
<name>W8VQZ1_9FLAO</name>
<accession>W8VQZ1</accession>
<evidence type="ECO:0000313" key="1">
    <source>
        <dbReference type="EMBL" id="BAO55984.1"/>
    </source>
</evidence>
<gene>
    <name evidence="1" type="ORF">NMS_1975</name>
</gene>
<evidence type="ECO:0000313" key="2">
    <source>
        <dbReference type="Proteomes" id="UP000031760"/>
    </source>
</evidence>
<sequence length="119" mass="13240">MTLDDLMGSFTIQGENQNAMKSSYSGTLELSLNSDLQVVANWQIGEEQTQSGLGFYKDNILVINFKYTGGDGARYYGTVVYKCVTKDVLVGFWSEELGDPAFLGTEKAYRIRSSQKILN</sequence>
<dbReference type="AlphaFoldDB" id="W8VQZ1"/>
<dbReference type="KEGG" id="nmf:NMS_1975"/>
<dbReference type="EMBL" id="AP014548">
    <property type="protein sequence ID" value="BAO55984.1"/>
    <property type="molecule type" value="Genomic_DNA"/>
</dbReference>
<protein>
    <submittedName>
        <fullName evidence="1">Uncharacterized protein</fullName>
    </submittedName>
</protein>
<dbReference type="OrthoDB" id="1139144at2"/>
<dbReference type="HOGENOM" id="CLU_2070663_0_0_10"/>
<dbReference type="STRING" id="1454201.NMS_1975"/>
<proteinExistence type="predicted"/>
<keyword evidence="2" id="KW-1185">Reference proteome</keyword>
<organism evidence="1 2">
    <name type="scientific">Nonlabens marinus S1-08</name>
    <dbReference type="NCBI Taxonomy" id="1454201"/>
    <lineage>
        <taxon>Bacteria</taxon>
        <taxon>Pseudomonadati</taxon>
        <taxon>Bacteroidota</taxon>
        <taxon>Flavobacteriia</taxon>
        <taxon>Flavobacteriales</taxon>
        <taxon>Flavobacteriaceae</taxon>
        <taxon>Nonlabens</taxon>
    </lineage>
</organism>
<dbReference type="Proteomes" id="UP000031760">
    <property type="component" value="Chromosome"/>
</dbReference>